<evidence type="ECO:0000313" key="2">
    <source>
        <dbReference type="Proteomes" id="UP000316621"/>
    </source>
</evidence>
<dbReference type="AlphaFoldDB" id="A0A4Y7JZ19"/>
<organism evidence="1 2">
    <name type="scientific">Papaver somniferum</name>
    <name type="common">Opium poppy</name>
    <dbReference type="NCBI Taxonomy" id="3469"/>
    <lineage>
        <taxon>Eukaryota</taxon>
        <taxon>Viridiplantae</taxon>
        <taxon>Streptophyta</taxon>
        <taxon>Embryophyta</taxon>
        <taxon>Tracheophyta</taxon>
        <taxon>Spermatophyta</taxon>
        <taxon>Magnoliopsida</taxon>
        <taxon>Ranunculales</taxon>
        <taxon>Papaveraceae</taxon>
        <taxon>Papaveroideae</taxon>
        <taxon>Papaver</taxon>
    </lineage>
</organism>
<sequence length="233" mass="26869">MISRIFLFEVFEAKFEGIGSSFEIEGYGCSSVAACFGFHPVVEHHIQLLHAGGKLLMTLLRKMTVFTFTSKLKAKTLNAFDGNRWIWRVIRDRQILYFFYRELFWALVRVIRVRGFYFSSWVRDLRISIRRIKKRKEKELKKYSRITYTMGSCNGYLQQGLVLGRAAENESKSARMRMELLIQWVVAMGSCKDVVGIATREATAMGQWILGNNGYKNLLKSALTEQTTAGFGE</sequence>
<reference evidence="1 2" key="1">
    <citation type="journal article" date="2018" name="Science">
        <title>The opium poppy genome and morphinan production.</title>
        <authorList>
            <person name="Guo L."/>
            <person name="Winzer T."/>
            <person name="Yang X."/>
            <person name="Li Y."/>
            <person name="Ning Z."/>
            <person name="He Z."/>
            <person name="Teodor R."/>
            <person name="Lu Y."/>
            <person name="Bowser T.A."/>
            <person name="Graham I.A."/>
            <person name="Ye K."/>
        </authorList>
    </citation>
    <scope>NUCLEOTIDE SEQUENCE [LARGE SCALE GENOMIC DNA]</scope>
    <source>
        <strain evidence="2">cv. HN1</strain>
        <tissue evidence="1">Leaves</tissue>
    </source>
</reference>
<dbReference type="Proteomes" id="UP000316621">
    <property type="component" value="Chromosome 6"/>
</dbReference>
<gene>
    <name evidence="1" type="ORF">C5167_008632</name>
</gene>
<accession>A0A4Y7JZ19</accession>
<name>A0A4Y7JZ19_PAPSO</name>
<protein>
    <submittedName>
        <fullName evidence="1">Uncharacterized protein</fullName>
    </submittedName>
</protein>
<dbReference type="EMBL" id="CM010720">
    <property type="protein sequence ID" value="RZC64939.1"/>
    <property type="molecule type" value="Genomic_DNA"/>
</dbReference>
<evidence type="ECO:0000313" key="1">
    <source>
        <dbReference type="EMBL" id="RZC64939.1"/>
    </source>
</evidence>
<proteinExistence type="predicted"/>
<dbReference type="Gramene" id="RZC64939">
    <property type="protein sequence ID" value="RZC64939"/>
    <property type="gene ID" value="C5167_008632"/>
</dbReference>
<keyword evidence="2" id="KW-1185">Reference proteome</keyword>